<sequence>MGLPAVFWCGEVFGVVANRCGEFIAVDEATAGRAHLRWARILVRAAFGSIPATVKISLGSWRCEVPIWVGWGPQIAKNVVAGGENRASSMAEISVAGTNGIHMRRACEQGEEMNVLERLAGRLCALSFLEQVDQLIGKDHLFKRSIILIKAWCYYESRILGAHHGLISTYALETLVLYIINLFHSTLHGPLAVLCRFLNYYSTFDWDKYCISLNGPVAISSLPEIVVETPEIDGNEFLLSEEFLKNSTEVFSASTRALDTNGQAFSVKHLNIIDPLKENNNLGRSVSKGNFHRIRCAFSYGARKLGGILSLPRERIAEGLKRFFITTLDHNGRGLRSDVQVPVMVYSTGRSEVSDLSGDHDRGFTGLQNDQWYHNYTLAIPVQHSLPTLPSQVWYMGAQMQLKRNFFSTRNANDFIPQSFCHPFPFQLSSSSLSVKETMKFRGTGTYIPEVNVEEKLKLQGAETYNFDLGVEEKLKSRGTGPFFPDMCVEKLMLQGTGRYMLDMGVEEKVKLRGRGTFICDVGVEEKFKSQGSCSYIPDLVVEENIESAGPSTRIPAMGVEEKAKSQGTGMYTPDMDVEEWAKSLGIATYSPDWTKYAYWQMHVWGNGRKAEPRVQGSLPTSPLNTEKVEVSSETDKGKSSSSFDLSLEEFPLLPSSSKKAIAFATPQSGHPTVFPQPQESSPGSESIEFGTFGPSSSSVTMDSMPKQGPPVSSESDEEKVMAKPFQLDDDEDFPPLSM</sequence>
<accession>A0A5J5ASP4</accession>
<gene>
    <name evidence="3" type="ORF">F0562_031500</name>
</gene>
<dbReference type="EMBL" id="CM018041">
    <property type="protein sequence ID" value="KAA8533983.1"/>
    <property type="molecule type" value="Genomic_DNA"/>
</dbReference>
<dbReference type="OrthoDB" id="273917at2759"/>
<dbReference type="PANTHER" id="PTHR45979">
    <property type="entry name" value="PAP/OAS1 SUBSTRATE-BINDING DOMAIN SUPERFAMILY"/>
    <property type="match status" value="1"/>
</dbReference>
<feature type="domain" description="PAP/OAS1 substrate-binding-related" evidence="2">
    <location>
        <begin position="136"/>
        <end position="328"/>
    </location>
</feature>
<evidence type="ECO:0000259" key="2">
    <source>
        <dbReference type="Pfam" id="PF26180"/>
    </source>
</evidence>
<reference evidence="3 4" key="1">
    <citation type="submission" date="2019-09" db="EMBL/GenBank/DDBJ databases">
        <title>A chromosome-level genome assembly of the Chinese tupelo Nyssa sinensis.</title>
        <authorList>
            <person name="Yang X."/>
            <person name="Kang M."/>
            <person name="Yang Y."/>
            <person name="Xiong H."/>
            <person name="Wang M."/>
            <person name="Zhang Z."/>
            <person name="Wang Z."/>
            <person name="Wu H."/>
            <person name="Ma T."/>
            <person name="Liu J."/>
            <person name="Xi Z."/>
        </authorList>
    </citation>
    <scope>NUCLEOTIDE SEQUENCE [LARGE SCALE GENOMIC DNA]</scope>
    <source>
        <strain evidence="3">J267</strain>
        <tissue evidence="3">Leaf</tissue>
    </source>
</reference>
<proteinExistence type="predicted"/>
<protein>
    <recommendedName>
        <fullName evidence="2">PAP/OAS1 substrate-binding-related domain-containing protein</fullName>
    </recommendedName>
</protein>
<evidence type="ECO:0000256" key="1">
    <source>
        <dbReference type="SAM" id="MobiDB-lite"/>
    </source>
</evidence>
<dbReference type="SUPFAM" id="SSF81631">
    <property type="entry name" value="PAP/OAS1 substrate-binding domain"/>
    <property type="match status" value="1"/>
</dbReference>
<dbReference type="PANTHER" id="PTHR45979:SF6">
    <property type="entry name" value="NUCLEOTIDYLTRANSFERASE DOMAIN PROTEIN"/>
    <property type="match status" value="1"/>
</dbReference>
<dbReference type="AlphaFoldDB" id="A0A5J5ASP4"/>
<dbReference type="Proteomes" id="UP000325577">
    <property type="component" value="Linkage Group LG18"/>
</dbReference>
<dbReference type="Gene3D" id="1.10.1410.10">
    <property type="match status" value="1"/>
</dbReference>
<organism evidence="3 4">
    <name type="scientific">Nyssa sinensis</name>
    <dbReference type="NCBI Taxonomy" id="561372"/>
    <lineage>
        <taxon>Eukaryota</taxon>
        <taxon>Viridiplantae</taxon>
        <taxon>Streptophyta</taxon>
        <taxon>Embryophyta</taxon>
        <taxon>Tracheophyta</taxon>
        <taxon>Spermatophyta</taxon>
        <taxon>Magnoliopsida</taxon>
        <taxon>eudicotyledons</taxon>
        <taxon>Gunneridae</taxon>
        <taxon>Pentapetalae</taxon>
        <taxon>asterids</taxon>
        <taxon>Cornales</taxon>
        <taxon>Nyssaceae</taxon>
        <taxon>Nyssa</taxon>
    </lineage>
</organism>
<name>A0A5J5ASP4_9ASTE</name>
<feature type="region of interest" description="Disordered" evidence="1">
    <location>
        <begin position="611"/>
        <end position="644"/>
    </location>
</feature>
<dbReference type="InterPro" id="IPR058921">
    <property type="entry name" value="PAP/OAS1-rel"/>
</dbReference>
<feature type="compositionally biased region" description="Acidic residues" evidence="1">
    <location>
        <begin position="728"/>
        <end position="739"/>
    </location>
</feature>
<dbReference type="Pfam" id="PF26180">
    <property type="entry name" value="PAP-OAS1"/>
    <property type="match status" value="1"/>
</dbReference>
<dbReference type="InterPro" id="IPR058920">
    <property type="entry name" value="PAP-OAS1-bd-rel"/>
</dbReference>
<feature type="compositionally biased region" description="Basic and acidic residues" evidence="1">
    <location>
        <begin position="627"/>
        <end position="639"/>
    </location>
</feature>
<feature type="compositionally biased region" description="Low complexity" evidence="1">
    <location>
        <begin position="676"/>
        <end position="687"/>
    </location>
</feature>
<keyword evidence="4" id="KW-1185">Reference proteome</keyword>
<evidence type="ECO:0000313" key="3">
    <source>
        <dbReference type="EMBL" id="KAA8533983.1"/>
    </source>
</evidence>
<evidence type="ECO:0000313" key="4">
    <source>
        <dbReference type="Proteomes" id="UP000325577"/>
    </source>
</evidence>
<feature type="region of interest" description="Disordered" evidence="1">
    <location>
        <begin position="668"/>
        <end position="739"/>
    </location>
</feature>